<dbReference type="Proteomes" id="UP000235388">
    <property type="component" value="Unassembled WGS sequence"/>
</dbReference>
<keyword evidence="2" id="KW-1185">Reference proteome</keyword>
<accession>A0A2N5TRT7</accession>
<organism evidence="1 2">
    <name type="scientific">Puccinia coronata f. sp. avenae</name>
    <dbReference type="NCBI Taxonomy" id="200324"/>
    <lineage>
        <taxon>Eukaryota</taxon>
        <taxon>Fungi</taxon>
        <taxon>Dikarya</taxon>
        <taxon>Basidiomycota</taxon>
        <taxon>Pucciniomycotina</taxon>
        <taxon>Pucciniomycetes</taxon>
        <taxon>Pucciniales</taxon>
        <taxon>Pucciniaceae</taxon>
        <taxon>Puccinia</taxon>
    </lineage>
</organism>
<evidence type="ECO:0000313" key="2">
    <source>
        <dbReference type="Proteomes" id="UP000235388"/>
    </source>
</evidence>
<evidence type="ECO:0000313" key="1">
    <source>
        <dbReference type="EMBL" id="PLW28209.1"/>
    </source>
</evidence>
<protein>
    <submittedName>
        <fullName evidence="1">Uncharacterized protein</fullName>
    </submittedName>
</protein>
<proteinExistence type="predicted"/>
<dbReference type="EMBL" id="PGCJ01000453">
    <property type="protein sequence ID" value="PLW28209.1"/>
    <property type="molecule type" value="Genomic_DNA"/>
</dbReference>
<gene>
    <name evidence="1" type="ORF">PCANC_21440</name>
</gene>
<reference evidence="1 2" key="1">
    <citation type="submission" date="2017-11" db="EMBL/GenBank/DDBJ databases">
        <title>De novo assembly and phasing of dikaryotic genomes from two isolates of Puccinia coronata f. sp. avenae, the causal agent of oat crown rust.</title>
        <authorList>
            <person name="Miller M.E."/>
            <person name="Zhang Y."/>
            <person name="Omidvar V."/>
            <person name="Sperschneider J."/>
            <person name="Schwessinger B."/>
            <person name="Raley C."/>
            <person name="Palmer J.M."/>
            <person name="Garnica D."/>
            <person name="Upadhyaya N."/>
            <person name="Rathjen J."/>
            <person name="Taylor J.M."/>
            <person name="Park R.F."/>
            <person name="Dodds P.N."/>
            <person name="Hirsch C.D."/>
            <person name="Kianian S.F."/>
            <person name="Figueroa M."/>
        </authorList>
    </citation>
    <scope>NUCLEOTIDE SEQUENCE [LARGE SCALE GENOMIC DNA]</scope>
    <source>
        <strain evidence="1">12NC29</strain>
    </source>
</reference>
<name>A0A2N5TRT7_9BASI</name>
<sequence>MTIHYACPHLSTCCNVKYIKKHCDDHSRLSIDRITKHTLNKRIHSNCQPSCPAFNLTSRTINRFEFQKINTPTSGDHDLNTRGFKDPSPAVGTQNAVLMIKDTNVCSGYGIQLVLKVIVYFLLIQTWSPVGDPT</sequence>
<dbReference type="OrthoDB" id="2504450at2759"/>
<comment type="caution">
    <text evidence="1">The sequence shown here is derived from an EMBL/GenBank/DDBJ whole genome shotgun (WGS) entry which is preliminary data.</text>
</comment>
<dbReference type="AlphaFoldDB" id="A0A2N5TRT7"/>